<proteinExistence type="inferred from homology"/>
<dbReference type="GO" id="GO:0005829">
    <property type="term" value="C:cytosol"/>
    <property type="evidence" value="ECO:0007669"/>
    <property type="project" value="TreeGrafter"/>
</dbReference>
<dbReference type="SUPFAM" id="SSF52317">
    <property type="entry name" value="Class I glutamine amidotransferase-like"/>
    <property type="match status" value="1"/>
</dbReference>
<dbReference type="EMBL" id="HBHZ01005876">
    <property type="protein sequence ID" value="CAE0191465.1"/>
    <property type="molecule type" value="Transcribed_RNA"/>
</dbReference>
<evidence type="ECO:0000313" key="3">
    <source>
        <dbReference type="EMBL" id="CAE0191465.1"/>
    </source>
</evidence>
<organism evidence="3">
    <name type="scientific">Chloropicon roscoffensis</name>
    <dbReference type="NCBI Taxonomy" id="1461544"/>
    <lineage>
        <taxon>Eukaryota</taxon>
        <taxon>Viridiplantae</taxon>
        <taxon>Chlorophyta</taxon>
        <taxon>Chloropicophyceae</taxon>
        <taxon>Chloropicales</taxon>
        <taxon>Chloropicaceae</taxon>
        <taxon>Chloropicon</taxon>
    </lineage>
</organism>
<dbReference type="Gene3D" id="3.40.50.880">
    <property type="match status" value="1"/>
</dbReference>
<reference evidence="3" key="1">
    <citation type="submission" date="2021-01" db="EMBL/GenBank/DDBJ databases">
        <authorList>
            <person name="Corre E."/>
            <person name="Pelletier E."/>
            <person name="Niang G."/>
            <person name="Scheremetjew M."/>
            <person name="Finn R."/>
            <person name="Kale V."/>
            <person name="Holt S."/>
            <person name="Cochrane G."/>
            <person name="Meng A."/>
            <person name="Brown T."/>
            <person name="Cohen L."/>
        </authorList>
    </citation>
    <scope>NUCLEOTIDE SEQUENCE</scope>
    <source>
        <strain evidence="3">RCC1871</strain>
    </source>
</reference>
<name>A0A7S3FPB0_9CHLO</name>
<evidence type="ECO:0000259" key="2">
    <source>
        <dbReference type="Pfam" id="PF00117"/>
    </source>
</evidence>
<accession>A0A7S3FPB0</accession>
<dbReference type="PANTHER" id="PTHR42695:SF5">
    <property type="entry name" value="GLUTAMINE AMIDOTRANSFERASE YLR126C-RELATED"/>
    <property type="match status" value="1"/>
</dbReference>
<comment type="similarity">
    <text evidence="1">Belongs to the peptidase C26 family.</text>
</comment>
<dbReference type="InterPro" id="IPR029062">
    <property type="entry name" value="Class_I_gatase-like"/>
</dbReference>
<gene>
    <name evidence="3" type="ORF">CROS1456_LOCUS4555</name>
</gene>
<dbReference type="PROSITE" id="PS51273">
    <property type="entry name" value="GATASE_TYPE_1"/>
    <property type="match status" value="1"/>
</dbReference>
<protein>
    <recommendedName>
        <fullName evidence="2">Glutamine amidotransferase domain-containing protein</fullName>
    </recommendedName>
</protein>
<dbReference type="Pfam" id="PF00117">
    <property type="entry name" value="GATase"/>
    <property type="match status" value="1"/>
</dbReference>
<feature type="domain" description="Glutamine amidotransferase" evidence="2">
    <location>
        <begin position="117"/>
        <end position="237"/>
    </location>
</feature>
<dbReference type="InterPro" id="IPR017926">
    <property type="entry name" value="GATASE"/>
</dbReference>
<evidence type="ECO:0000256" key="1">
    <source>
        <dbReference type="ARBA" id="ARBA00011083"/>
    </source>
</evidence>
<dbReference type="InterPro" id="IPR044992">
    <property type="entry name" value="ChyE-like"/>
</dbReference>
<dbReference type="CDD" id="cd01741">
    <property type="entry name" value="GATase1_1"/>
    <property type="match status" value="1"/>
</dbReference>
<sequence>MAPRPSVQVPSTVTRPKAAAASSSRYRAAAATMASSAPGGRRGAKYCVLVAGDPHPQVVEKHGDFAKRFELLLAEEGERWDSFRIFDGEACPKNLEEYDALVVTGSKFDAWGDEEWIMCLIDELRRCHDRKQRVLGICFGHQVLARSLGGKVERAARGWCLGANEVSLDLSPAPSRARLASALGADALPLRIHQIHQDEVTSLPPGAASIASSPECDCEAFVLEDHVLAIQGHPEFDDGMVEDMLELKRSAGLDAAVADEAFRQLRDKSIDEKTFQTWSRLCRAFLKTS</sequence>
<dbReference type="PANTHER" id="PTHR42695">
    <property type="entry name" value="GLUTAMINE AMIDOTRANSFERASE YLR126C-RELATED"/>
    <property type="match status" value="1"/>
</dbReference>
<dbReference type="AlphaFoldDB" id="A0A7S3FPB0"/>